<accession>A0A1H9YXY8</accession>
<comment type="similarity">
    <text evidence="1">Belongs to the universal stress protein A family.</text>
</comment>
<evidence type="ECO:0000313" key="3">
    <source>
        <dbReference type="EMBL" id="SES74126.1"/>
    </source>
</evidence>
<evidence type="ECO:0000259" key="2">
    <source>
        <dbReference type="Pfam" id="PF00582"/>
    </source>
</evidence>
<gene>
    <name evidence="3" type="ORF">SAMN05216326_1035</name>
</gene>
<dbReference type="RefSeq" id="WP_090655818.1">
    <property type="nucleotide sequence ID" value="NZ_FOIA01000003.1"/>
</dbReference>
<dbReference type="Gene3D" id="3.40.50.620">
    <property type="entry name" value="HUPs"/>
    <property type="match status" value="1"/>
</dbReference>
<dbReference type="AlphaFoldDB" id="A0A1H9YXY8"/>
<evidence type="ECO:0000256" key="1">
    <source>
        <dbReference type="ARBA" id="ARBA00008791"/>
    </source>
</evidence>
<organism evidence="3 4">
    <name type="scientific">Nitrosomonas marina</name>
    <dbReference type="NCBI Taxonomy" id="917"/>
    <lineage>
        <taxon>Bacteria</taxon>
        <taxon>Pseudomonadati</taxon>
        <taxon>Pseudomonadota</taxon>
        <taxon>Betaproteobacteria</taxon>
        <taxon>Nitrosomonadales</taxon>
        <taxon>Nitrosomonadaceae</taxon>
        <taxon>Nitrosomonas</taxon>
    </lineage>
</organism>
<evidence type="ECO:0000313" key="4">
    <source>
        <dbReference type="Proteomes" id="UP000199345"/>
    </source>
</evidence>
<dbReference type="Pfam" id="PF00582">
    <property type="entry name" value="Usp"/>
    <property type="match status" value="1"/>
</dbReference>
<protein>
    <submittedName>
        <fullName evidence="3">Nucleotide-binding universal stress protein, UspA family</fullName>
    </submittedName>
</protein>
<dbReference type="InterPro" id="IPR006015">
    <property type="entry name" value="Universal_stress_UspA"/>
</dbReference>
<sequence>MYKKIMVAIDGSETAQNALEEAENIANSYNAGLCIVHCITGEEAADKAAGQALLEKSEESVNALSIETRLLEANIAYGTNGISDAIGDAVKDWGADLLVVGTANRRGLERFVVGSVAEQLVSLVESSILLVRPQK</sequence>
<dbReference type="PANTHER" id="PTHR46268:SF6">
    <property type="entry name" value="UNIVERSAL STRESS PROTEIN UP12"/>
    <property type="match status" value="1"/>
</dbReference>
<reference evidence="4" key="1">
    <citation type="submission" date="2016-10" db="EMBL/GenBank/DDBJ databases">
        <authorList>
            <person name="Varghese N."/>
            <person name="Submissions S."/>
        </authorList>
    </citation>
    <scope>NUCLEOTIDE SEQUENCE [LARGE SCALE GENOMIC DNA]</scope>
    <source>
        <strain evidence="4">Nm71</strain>
    </source>
</reference>
<dbReference type="CDD" id="cd00293">
    <property type="entry name" value="USP-like"/>
    <property type="match status" value="1"/>
</dbReference>
<dbReference type="PRINTS" id="PR01438">
    <property type="entry name" value="UNVRSLSTRESS"/>
</dbReference>
<dbReference type="EMBL" id="FOIA01000003">
    <property type="protein sequence ID" value="SES74126.1"/>
    <property type="molecule type" value="Genomic_DNA"/>
</dbReference>
<dbReference type="Proteomes" id="UP000199345">
    <property type="component" value="Unassembled WGS sequence"/>
</dbReference>
<dbReference type="InterPro" id="IPR006016">
    <property type="entry name" value="UspA"/>
</dbReference>
<dbReference type="PANTHER" id="PTHR46268">
    <property type="entry name" value="STRESS RESPONSE PROTEIN NHAX"/>
    <property type="match status" value="1"/>
</dbReference>
<dbReference type="SUPFAM" id="SSF52402">
    <property type="entry name" value="Adenine nucleotide alpha hydrolases-like"/>
    <property type="match status" value="1"/>
</dbReference>
<name>A0A1H9YXY8_9PROT</name>
<dbReference type="InterPro" id="IPR014729">
    <property type="entry name" value="Rossmann-like_a/b/a_fold"/>
</dbReference>
<keyword evidence="4" id="KW-1185">Reference proteome</keyword>
<feature type="domain" description="UspA" evidence="2">
    <location>
        <begin position="1"/>
        <end position="132"/>
    </location>
</feature>
<dbReference type="OrthoDB" id="8547832at2"/>
<proteinExistence type="inferred from homology"/>